<evidence type="ECO:0000313" key="2">
    <source>
        <dbReference type="Proteomes" id="UP000076532"/>
    </source>
</evidence>
<evidence type="ECO:0000313" key="1">
    <source>
        <dbReference type="EMBL" id="KZP15912.1"/>
    </source>
</evidence>
<dbReference type="AlphaFoldDB" id="A0A166EML3"/>
<dbReference type="EMBL" id="KV417599">
    <property type="protein sequence ID" value="KZP15912.1"/>
    <property type="molecule type" value="Genomic_DNA"/>
</dbReference>
<dbReference type="Proteomes" id="UP000076532">
    <property type="component" value="Unassembled WGS sequence"/>
</dbReference>
<organism evidence="1 2">
    <name type="scientific">Athelia psychrophila</name>
    <dbReference type="NCBI Taxonomy" id="1759441"/>
    <lineage>
        <taxon>Eukaryota</taxon>
        <taxon>Fungi</taxon>
        <taxon>Dikarya</taxon>
        <taxon>Basidiomycota</taxon>
        <taxon>Agaricomycotina</taxon>
        <taxon>Agaricomycetes</taxon>
        <taxon>Agaricomycetidae</taxon>
        <taxon>Atheliales</taxon>
        <taxon>Atheliaceae</taxon>
        <taxon>Athelia</taxon>
    </lineage>
</organism>
<dbReference type="SUPFAM" id="SSF52047">
    <property type="entry name" value="RNI-like"/>
    <property type="match status" value="1"/>
</dbReference>
<keyword evidence="2" id="KW-1185">Reference proteome</keyword>
<sequence length="424" mass="47129">MASTQTWNSLPTEMKMAVVNLLEAEDIESLSKVNMEAYYLSVPVIFQTVRLPNLEALQRFLDHVPSAYHQHILELDLSTRNTRDSPTEDYCRTDAVVSLLSGCNRLQNLTLELDGALANYIIPAFSHLPYIKQLSISNCAPEEERPLSERLVVSIAASLPLLEELTLDRISRSTLHAPELAGKYPYIPIVSGDDDIVDHVKLGSNLSLPSLLLIQSLRKLTIRETHLGDPNWLNVIATCRLEVLDLGSCSHETEDQNSLYIERIMSTIGPSVNEASLSTAIANESFAQSSATPLKRLRKLHISPFFPVDSVVDTMNNLSGSPIESVSVRCFEDDIVDICEAVESFLSLRSERGPSFYRNLARVYVNIAESEMSYAAANEAPERALAAKRLQELCMDLQLESVVCAPAFRLPRPDNLKRTQSSAI</sequence>
<reference evidence="1 2" key="1">
    <citation type="journal article" date="2016" name="Mol. Biol. Evol.">
        <title>Comparative Genomics of Early-Diverging Mushroom-Forming Fungi Provides Insights into the Origins of Lignocellulose Decay Capabilities.</title>
        <authorList>
            <person name="Nagy L.G."/>
            <person name="Riley R."/>
            <person name="Tritt A."/>
            <person name="Adam C."/>
            <person name="Daum C."/>
            <person name="Floudas D."/>
            <person name="Sun H."/>
            <person name="Yadav J.S."/>
            <person name="Pangilinan J."/>
            <person name="Larsson K.H."/>
            <person name="Matsuura K."/>
            <person name="Barry K."/>
            <person name="Labutti K."/>
            <person name="Kuo R."/>
            <person name="Ohm R.A."/>
            <person name="Bhattacharya S.S."/>
            <person name="Shirouzu T."/>
            <person name="Yoshinaga Y."/>
            <person name="Martin F.M."/>
            <person name="Grigoriev I.V."/>
            <person name="Hibbett D.S."/>
        </authorList>
    </citation>
    <scope>NUCLEOTIDE SEQUENCE [LARGE SCALE GENOMIC DNA]</scope>
    <source>
        <strain evidence="1 2">CBS 109695</strain>
    </source>
</reference>
<dbReference type="InterPro" id="IPR032675">
    <property type="entry name" value="LRR_dom_sf"/>
</dbReference>
<accession>A0A166EML3</accession>
<proteinExistence type="predicted"/>
<gene>
    <name evidence="1" type="ORF">FIBSPDRAFT_921039</name>
</gene>
<dbReference type="OrthoDB" id="3235026at2759"/>
<evidence type="ECO:0008006" key="3">
    <source>
        <dbReference type="Google" id="ProtNLM"/>
    </source>
</evidence>
<protein>
    <recommendedName>
        <fullName evidence="3">F-box domain-containing protein</fullName>
    </recommendedName>
</protein>
<name>A0A166EML3_9AGAM</name>
<dbReference type="Gene3D" id="3.80.10.10">
    <property type="entry name" value="Ribonuclease Inhibitor"/>
    <property type="match status" value="1"/>
</dbReference>